<dbReference type="EMBL" id="JAHKPV010000021">
    <property type="protein sequence ID" value="MBU2875073.1"/>
    <property type="molecule type" value="Genomic_DNA"/>
</dbReference>
<protein>
    <submittedName>
        <fullName evidence="1">Uncharacterized protein</fullName>
    </submittedName>
</protein>
<organism evidence="1 2">
    <name type="scientific">Marinobacter salexigens</name>
    <dbReference type="NCBI Taxonomy" id="1925763"/>
    <lineage>
        <taxon>Bacteria</taxon>
        <taxon>Pseudomonadati</taxon>
        <taxon>Pseudomonadota</taxon>
        <taxon>Gammaproteobacteria</taxon>
        <taxon>Pseudomonadales</taxon>
        <taxon>Marinobacteraceae</taxon>
        <taxon>Marinobacter</taxon>
    </lineage>
</organism>
<name>A0ABS6AA62_9GAMM</name>
<gene>
    <name evidence="1" type="ORF">KO508_13780</name>
</gene>
<dbReference type="Proteomes" id="UP000753376">
    <property type="component" value="Unassembled WGS sequence"/>
</dbReference>
<reference evidence="1 2" key="1">
    <citation type="submission" date="2021-05" db="EMBL/GenBank/DDBJ databases">
        <title>Draft genomes of bacteria isolated from model marine particles.</title>
        <authorList>
            <person name="Datta M.S."/>
            <person name="Schwartzman J.A."/>
            <person name="Enke T.N."/>
            <person name="Saavedra J."/>
            <person name="Cermak N."/>
            <person name="Cordero O.X."/>
        </authorList>
    </citation>
    <scope>NUCLEOTIDE SEQUENCE [LARGE SCALE GENOMIC DNA]</scope>
    <source>
        <strain evidence="1 2">D2M19</strain>
    </source>
</reference>
<comment type="caution">
    <text evidence="1">The sequence shown here is derived from an EMBL/GenBank/DDBJ whole genome shotgun (WGS) entry which is preliminary data.</text>
</comment>
<sequence>MLRAIVVLGFILVLISAVVFGGRWLQPTDKTLPAVDQPVCDLLAAPCEWQTDAGQWRVALQRLGDAGQGEEYQLTVLTPAAPKRFLAVLRGESMYMGEYPVPMRHDGGDSYSAHFTAPFCTTDGEMIWRIDLQEGQELLSDVVPIKLVFQASDHSAS</sequence>
<proteinExistence type="predicted"/>
<evidence type="ECO:0000313" key="1">
    <source>
        <dbReference type="EMBL" id="MBU2875073.1"/>
    </source>
</evidence>
<evidence type="ECO:0000313" key="2">
    <source>
        <dbReference type="Proteomes" id="UP000753376"/>
    </source>
</evidence>
<dbReference type="RefSeq" id="WP_216008898.1">
    <property type="nucleotide sequence ID" value="NZ_JAHKPV010000021.1"/>
</dbReference>
<accession>A0ABS6AA62</accession>
<keyword evidence="2" id="KW-1185">Reference proteome</keyword>